<dbReference type="PROSITE" id="PS00018">
    <property type="entry name" value="EF_HAND_1"/>
    <property type="match status" value="1"/>
</dbReference>
<dbReference type="Pfam" id="PF14349">
    <property type="entry name" value="SprA_N"/>
    <property type="match status" value="1"/>
</dbReference>
<reference evidence="3" key="1">
    <citation type="journal article" date="2020" name="mSystems">
        <title>Genome- and Community-Level Interaction Insights into Carbon Utilization and Element Cycling Functions of Hydrothermarchaeota in Hydrothermal Sediment.</title>
        <authorList>
            <person name="Zhou Z."/>
            <person name="Liu Y."/>
            <person name="Xu W."/>
            <person name="Pan J."/>
            <person name="Luo Z.H."/>
            <person name="Li M."/>
        </authorList>
    </citation>
    <scope>NUCLEOTIDE SEQUENCE [LARGE SCALE GENOMIC DNA]</scope>
    <source>
        <strain evidence="3">SpSt-876</strain>
    </source>
</reference>
<organism evidence="3">
    <name type="scientific">candidate division WOR-3 bacterium</name>
    <dbReference type="NCBI Taxonomy" id="2052148"/>
    <lineage>
        <taxon>Bacteria</taxon>
        <taxon>Bacteria division WOR-3</taxon>
    </lineage>
</organism>
<comment type="caution">
    <text evidence="3">The sequence shown here is derived from an EMBL/GenBank/DDBJ whole genome shotgun (WGS) entry which is preliminary data.</text>
</comment>
<evidence type="ECO:0000256" key="1">
    <source>
        <dbReference type="SAM" id="MobiDB-lite"/>
    </source>
</evidence>
<dbReference type="EMBL" id="DTLI01000192">
    <property type="protein sequence ID" value="HHS52789.1"/>
    <property type="molecule type" value="Genomic_DNA"/>
</dbReference>
<feature type="region of interest" description="Disordered" evidence="1">
    <location>
        <begin position="451"/>
        <end position="470"/>
    </location>
</feature>
<name>A0A7C6AAK9_UNCW3</name>
<protein>
    <recommendedName>
        <fullName evidence="2">Gliding motility protein SprA N-terminal domain-containing protein</fullName>
    </recommendedName>
</protein>
<accession>A0A7C6AAK9</accession>
<dbReference type="InterPro" id="IPR018247">
    <property type="entry name" value="EF_Hand_1_Ca_BS"/>
</dbReference>
<proteinExistence type="predicted"/>
<evidence type="ECO:0000259" key="2">
    <source>
        <dbReference type="Pfam" id="PF14349"/>
    </source>
</evidence>
<evidence type="ECO:0000313" key="3">
    <source>
        <dbReference type="EMBL" id="HHS52789.1"/>
    </source>
</evidence>
<dbReference type="InterPro" id="IPR025684">
    <property type="entry name" value="SprA_N_dom"/>
</dbReference>
<feature type="domain" description="Gliding motility protein SprA N-terminal" evidence="2">
    <location>
        <begin position="506"/>
        <end position="860"/>
    </location>
</feature>
<gene>
    <name evidence="3" type="ORF">ENW73_08035</name>
</gene>
<sequence length="1420" mass="161610">MRNIYRLGATSVKLESLRIFREATPVDLDYEDSGPERGKPFTQILGLDPDGDGKITWPEFDSRNGLIIFPYRFPFAYHNLSVTDSIIYRQDPLPPNFTPQYYIVVSYSSAKGSFYIGQTDIEEGSERVYVNSELWSRDVDYSINYQTGELSFKRALPPNADIRVTFEYRPWFTTSQKSLLGTRAEWKFADNGKIGSSLFYRSEGLPGDKPELGGEPFRRMISEADVSYSLQSQTISSLLDRLPLLRAEAPTALSFNSEVAISLPDPNTKGLVYLDDFEGSTISQEVGNNAINWSLASVPVNKDTNSFAKNPLKWFNPTTRIRKDSIFGKDIGREGSETVDYLRIIFTPDNTSSWAGIVTCPSQLGMDFRELENIEVILRTRTRSGRIHFSIGSSIDEDVPRRTAQGTITGYNGEEDTEDRNRNGILDKVEGEDTGLDTVIGVDGQNVFGDDGNDDYDAKTNPNGTENNGKLDYEDLDRNGFSRANDYFEYSVALSDERFSNLGGLWRFLRIPLTNSGVDTQVGSPRWEEIKLVRIWFDGFSAPETIDIYSLAFVGSKWRSVRIKRDTIYYPASDTVDSTEKATLSQISIKTDPNYYPPFEPKRDYTGQIEIEAALKLAYEQIKYGHSVNFDKYIYDREDYRDYRTLKIYLHNDFNDPEFFLKIGTDSLNYYEYRNRISQGKPIPNRTNWFEFEIPLDTFPALKLRRSPPSADYFYTDNQLGRFAIMGNPNLAEVRYQVMGIVNNRQEPITGEIWFNDVRLHNPRKDVGYGFQSRIGLNLSDFSSFSFGISYSDPNFRRFSEGRGVKTGGFTTNASYDARFVLDRLLPRSWNFSIPLSFRRSTSQTLPKFSPVYPDLLLSKNSANTFVQKGDLVTWSLDNVRKGKSNNRLLNYTIEGFSYSWRLNKGYSDAPLDSSSSHSVTHNLNYGISPDLKIKLLGEEINLFPQSIQTGVGVSKSISPRFTKPRPETTWTYIRADSSYTGTFDFDANYNPVGDLSFDYSYSQDRDLMVQNHEKLPIGGIKIGQAMAEDQNFGASYGLDIGEVLSPRIDFNSEYRQDRLFDFISRNYKNEWNFGNGADIDFSVDIELPEILSGAAKLRDERKDSSAIPGSPHWLLMQAENLSEMVEPIDLGYSKSRSSDFLNSIMRPTWQYRFGLVDYLINDTAQSRDYTDNFNVSSGATIKDLSVRLRFDHTISKAYSIGSATGSWTTTFPDLSISIARIERFLKNWATSSNISTGYSHRIDRTGNLDLLTNTFLPTGQTKSITHNFSPLFSWQASWKRRISTNLSFNYSKSQSENIDIETKTNNEQKSGSFSLSYLFNAPQGLKIPGLRKIRFSSDLNLTWSLRLSENYSDLIDPRIQATPVVNRKDRDISTSISASYRVSRTVESGLNTGYTLYKNIQRGTASRSIDLNFWVLFNF</sequence>